<comment type="caution">
    <text evidence="1">The sequence shown here is derived from an EMBL/GenBank/DDBJ whole genome shotgun (WGS) entry which is preliminary data.</text>
</comment>
<dbReference type="EMBL" id="BLJY01000013">
    <property type="protein sequence ID" value="GFF20790.1"/>
    <property type="molecule type" value="Genomic_DNA"/>
</dbReference>
<dbReference type="AlphaFoldDB" id="A0A5M3ZCV5"/>
<keyword evidence="2" id="KW-1185">Reference proteome</keyword>
<evidence type="ECO:0000313" key="2">
    <source>
        <dbReference type="Proteomes" id="UP000452235"/>
    </source>
</evidence>
<name>A0A5M3ZCV5_ASPTE</name>
<proteinExistence type="predicted"/>
<gene>
    <name evidence="1" type="ORF">ATEIFO6365_0013012400</name>
</gene>
<protein>
    <submittedName>
        <fullName evidence="1">Uncharacterized protein</fullName>
    </submittedName>
</protein>
<dbReference type="Proteomes" id="UP000452235">
    <property type="component" value="Unassembled WGS sequence"/>
</dbReference>
<accession>A0A5M3ZCV5</accession>
<evidence type="ECO:0000313" key="1">
    <source>
        <dbReference type="EMBL" id="GFF20790.1"/>
    </source>
</evidence>
<dbReference type="VEuPathDB" id="FungiDB:ATEG_09619"/>
<organism evidence="1 2">
    <name type="scientific">Aspergillus terreus</name>
    <dbReference type="NCBI Taxonomy" id="33178"/>
    <lineage>
        <taxon>Eukaryota</taxon>
        <taxon>Fungi</taxon>
        <taxon>Dikarya</taxon>
        <taxon>Ascomycota</taxon>
        <taxon>Pezizomycotina</taxon>
        <taxon>Eurotiomycetes</taxon>
        <taxon>Eurotiomycetidae</taxon>
        <taxon>Eurotiales</taxon>
        <taxon>Aspergillaceae</taxon>
        <taxon>Aspergillus</taxon>
        <taxon>Aspergillus subgen. Circumdati</taxon>
    </lineage>
</organism>
<dbReference type="OrthoDB" id="72269at2759"/>
<sequence length="232" mass="25385">MALSAYILLCLSVLGLDAIYGFGFRNGFLELMANSYRERKLSGTAEPLQGNITGTGFDELLGNLIVFYWPVLDGNHPGLSLQAFHFSGAIVAVWVAIQVQSWRSPNRNSLLLSPTLFAMLSQVVAIAVVVPLWCAIYIWSSSPPRPKTRAISASAAHSIRLIPISTVLGFGIPTIAMLLPESTLQDLFSKQIAIAIETEYGYLRENSMPDGIFLCVCPCGAAVWLLWEESQF</sequence>
<reference evidence="1 2" key="1">
    <citation type="submission" date="2020-01" db="EMBL/GenBank/DDBJ databases">
        <title>Aspergillus terreus IFO 6365 whole genome shotgun sequence.</title>
        <authorList>
            <person name="Kanamasa S."/>
            <person name="Takahashi H."/>
        </authorList>
    </citation>
    <scope>NUCLEOTIDE SEQUENCE [LARGE SCALE GENOMIC DNA]</scope>
    <source>
        <strain evidence="1 2">IFO 6365</strain>
    </source>
</reference>